<accession>A0A101A8Q2</accession>
<feature type="chain" id="PRO_5007092620" description="DUF732 domain-containing protein" evidence="1">
    <location>
        <begin position="26"/>
        <end position="98"/>
    </location>
</feature>
<dbReference type="EMBL" id="LQIR01000013">
    <property type="protein sequence ID" value="KUI17340.1"/>
    <property type="molecule type" value="Genomic_DNA"/>
</dbReference>
<dbReference type="RefSeq" id="WP_064395681.1">
    <property type="nucleotide sequence ID" value="NZ_LQIR01000013.1"/>
</dbReference>
<evidence type="ECO:0000313" key="3">
    <source>
        <dbReference type="EMBL" id="KUI17340.1"/>
    </source>
</evidence>
<gene>
    <name evidence="3" type="ORF">AU192_01055</name>
</gene>
<organism evidence="3 4">
    <name type="scientific">Mycobacterium lehmannii</name>
    <dbReference type="NCBI Taxonomy" id="2048550"/>
    <lineage>
        <taxon>Bacteria</taxon>
        <taxon>Bacillati</taxon>
        <taxon>Actinomycetota</taxon>
        <taxon>Actinomycetes</taxon>
        <taxon>Mycobacteriales</taxon>
        <taxon>Mycobacteriaceae</taxon>
        <taxon>Mycobacterium</taxon>
    </lineage>
</organism>
<dbReference type="Pfam" id="PF05305">
    <property type="entry name" value="DUF732"/>
    <property type="match status" value="1"/>
</dbReference>
<proteinExistence type="predicted"/>
<evidence type="ECO:0000256" key="1">
    <source>
        <dbReference type="SAM" id="SignalP"/>
    </source>
</evidence>
<evidence type="ECO:0000313" key="4">
    <source>
        <dbReference type="Proteomes" id="UP000053707"/>
    </source>
</evidence>
<feature type="signal peptide" evidence="1">
    <location>
        <begin position="1"/>
        <end position="25"/>
    </location>
</feature>
<keyword evidence="4" id="KW-1185">Reference proteome</keyword>
<protein>
    <recommendedName>
        <fullName evidence="2">DUF732 domain-containing protein</fullName>
    </recommendedName>
</protein>
<reference evidence="3 4" key="1">
    <citation type="submission" date="2016-01" db="EMBL/GenBank/DDBJ databases">
        <authorList>
            <consortium name="TB Trials Study Group"/>
            <person name="Sutton G."/>
            <person name="Brinkac L."/>
            <person name="Sanka R."/>
            <person name="Adams M."/>
            <person name="Lau E.L."/>
            <person name="Macaden R."/>
            <person name="Grewal H.M.S."/>
        </authorList>
    </citation>
    <scope>NUCLEOTIDE SEQUENCE [LARGE SCALE GENOMIC DNA]</scope>
    <source>
        <strain evidence="3 4">IS-1744</strain>
    </source>
</reference>
<sequence length="98" mass="10157">MRGTIIFSGVVGVAMALGTAAPALADETDDIFVAVLEEEGIPFSTPKDAITLAHAVCDYVAAGQKPEQVAVEISEPAHWSLDQSGFFVGAATQSYCPS</sequence>
<name>A0A101A8Q2_9MYCO</name>
<keyword evidence="1" id="KW-0732">Signal</keyword>
<comment type="caution">
    <text evidence="3">The sequence shown here is derived from an EMBL/GenBank/DDBJ whole genome shotgun (WGS) entry which is preliminary data.</text>
</comment>
<evidence type="ECO:0000259" key="2">
    <source>
        <dbReference type="Pfam" id="PF05305"/>
    </source>
</evidence>
<dbReference type="InterPro" id="IPR007969">
    <property type="entry name" value="DUF732"/>
</dbReference>
<dbReference type="GeneID" id="32620824"/>
<dbReference type="AlphaFoldDB" id="A0A101A8Q2"/>
<feature type="domain" description="DUF732" evidence="2">
    <location>
        <begin position="29"/>
        <end position="98"/>
    </location>
</feature>
<dbReference type="Proteomes" id="UP000053707">
    <property type="component" value="Unassembled WGS sequence"/>
</dbReference>